<dbReference type="AlphaFoldDB" id="A0A4Y2JAN6"/>
<comment type="caution">
    <text evidence="2">The sequence shown here is derived from an EMBL/GenBank/DDBJ whole genome shotgun (WGS) entry which is preliminary data.</text>
</comment>
<sequence length="203" mass="23143">MKCQRYGTPAHFLIIMKNCVEQMDWPQCACCLASQISRYSWIYFSLGLLKCFVYERPIESPEGFIVRISVAVADIPERQEFCSVCAFNSVAYELKLLVAYLSICCKVVDNEDSLSLILRLYSVLHFHYAGSPLRLAASFPTTHSVVKVLCFGEFCYPLQFWLSPLVFVGIYALWVGWAREGVNQSINSDHQFSHTLHSLGWST</sequence>
<organism evidence="2 3">
    <name type="scientific">Araneus ventricosus</name>
    <name type="common">Orbweaver spider</name>
    <name type="synonym">Epeira ventricosa</name>
    <dbReference type="NCBI Taxonomy" id="182803"/>
    <lineage>
        <taxon>Eukaryota</taxon>
        <taxon>Metazoa</taxon>
        <taxon>Ecdysozoa</taxon>
        <taxon>Arthropoda</taxon>
        <taxon>Chelicerata</taxon>
        <taxon>Arachnida</taxon>
        <taxon>Araneae</taxon>
        <taxon>Araneomorphae</taxon>
        <taxon>Entelegynae</taxon>
        <taxon>Araneoidea</taxon>
        <taxon>Araneidae</taxon>
        <taxon>Araneus</taxon>
    </lineage>
</organism>
<gene>
    <name evidence="2" type="ORF">AVEN_201996_1</name>
</gene>
<reference evidence="2 3" key="1">
    <citation type="journal article" date="2019" name="Sci. Rep.">
        <title>Orb-weaving spider Araneus ventricosus genome elucidates the spidroin gene catalogue.</title>
        <authorList>
            <person name="Kono N."/>
            <person name="Nakamura H."/>
            <person name="Ohtoshi R."/>
            <person name="Moran D.A.P."/>
            <person name="Shinohara A."/>
            <person name="Yoshida Y."/>
            <person name="Fujiwara M."/>
            <person name="Mori M."/>
            <person name="Tomita M."/>
            <person name="Arakawa K."/>
        </authorList>
    </citation>
    <scope>NUCLEOTIDE SEQUENCE [LARGE SCALE GENOMIC DNA]</scope>
</reference>
<protein>
    <submittedName>
        <fullName evidence="2">Uncharacterized protein</fullName>
    </submittedName>
</protein>
<proteinExistence type="predicted"/>
<evidence type="ECO:0000313" key="2">
    <source>
        <dbReference type="EMBL" id="GBM86408.1"/>
    </source>
</evidence>
<evidence type="ECO:0000256" key="1">
    <source>
        <dbReference type="SAM" id="Phobius"/>
    </source>
</evidence>
<keyword evidence="1" id="KW-0472">Membrane</keyword>
<name>A0A4Y2JAN6_ARAVE</name>
<accession>A0A4Y2JAN6</accession>
<evidence type="ECO:0000313" key="3">
    <source>
        <dbReference type="Proteomes" id="UP000499080"/>
    </source>
</evidence>
<dbReference type="EMBL" id="BGPR01003311">
    <property type="protein sequence ID" value="GBM86408.1"/>
    <property type="molecule type" value="Genomic_DNA"/>
</dbReference>
<dbReference type="Proteomes" id="UP000499080">
    <property type="component" value="Unassembled WGS sequence"/>
</dbReference>
<feature type="transmembrane region" description="Helical" evidence="1">
    <location>
        <begin position="158"/>
        <end position="177"/>
    </location>
</feature>
<keyword evidence="3" id="KW-1185">Reference proteome</keyword>
<keyword evidence="1" id="KW-1133">Transmembrane helix</keyword>
<keyword evidence="1" id="KW-0812">Transmembrane</keyword>